<gene>
    <name evidence="2" type="ORF">FJM51_13920</name>
</gene>
<dbReference type="RefSeq" id="WP_140454737.1">
    <property type="nucleotide sequence ID" value="NZ_VFRP01000013.1"/>
</dbReference>
<comment type="caution">
    <text evidence="2">The sequence shown here is derived from an EMBL/GenBank/DDBJ whole genome shotgun (WGS) entry which is preliminary data.</text>
</comment>
<proteinExistence type="predicted"/>
<reference evidence="2 3" key="1">
    <citation type="submission" date="2019-06" db="EMBL/GenBank/DDBJ databases">
        <title>A novel bacterium of genus Amaricoccus, isolated from marine sediment.</title>
        <authorList>
            <person name="Huang H."/>
            <person name="Mo K."/>
            <person name="Hu Y."/>
        </authorList>
    </citation>
    <scope>NUCLEOTIDE SEQUENCE [LARGE SCALE GENOMIC DNA]</scope>
    <source>
        <strain evidence="2 3">HB172011</strain>
    </source>
</reference>
<dbReference type="AlphaFoldDB" id="A0A501WN16"/>
<name>A0A501WN16_9RHOB</name>
<evidence type="ECO:0000256" key="1">
    <source>
        <dbReference type="SAM" id="MobiDB-lite"/>
    </source>
</evidence>
<dbReference type="OrthoDB" id="7659348at2"/>
<feature type="region of interest" description="Disordered" evidence="1">
    <location>
        <begin position="44"/>
        <end position="70"/>
    </location>
</feature>
<keyword evidence="3" id="KW-1185">Reference proteome</keyword>
<evidence type="ECO:0000313" key="2">
    <source>
        <dbReference type="EMBL" id="TPE49735.1"/>
    </source>
</evidence>
<sequence length="70" mass="7471">MKAYWVIDILRDIRQFSEKSGMFELAEQLDDAIFVAASEIAQTLDGSGTGEGAPGKTGTYPGAAGDHDLH</sequence>
<organism evidence="2 3">
    <name type="scientific">Amaricoccus solimangrovi</name>
    <dbReference type="NCBI Taxonomy" id="2589815"/>
    <lineage>
        <taxon>Bacteria</taxon>
        <taxon>Pseudomonadati</taxon>
        <taxon>Pseudomonadota</taxon>
        <taxon>Alphaproteobacteria</taxon>
        <taxon>Rhodobacterales</taxon>
        <taxon>Paracoccaceae</taxon>
        <taxon>Amaricoccus</taxon>
    </lineage>
</organism>
<dbReference type="EMBL" id="VFRP01000013">
    <property type="protein sequence ID" value="TPE49735.1"/>
    <property type="molecule type" value="Genomic_DNA"/>
</dbReference>
<evidence type="ECO:0000313" key="3">
    <source>
        <dbReference type="Proteomes" id="UP000319255"/>
    </source>
</evidence>
<accession>A0A501WN16</accession>
<protein>
    <submittedName>
        <fullName evidence="2">Uncharacterized protein</fullName>
    </submittedName>
</protein>
<dbReference type="Proteomes" id="UP000319255">
    <property type="component" value="Unassembled WGS sequence"/>
</dbReference>